<comment type="caution">
    <text evidence="2">The sequence shown here is derived from an EMBL/GenBank/DDBJ whole genome shotgun (WGS) entry which is preliminary data.</text>
</comment>
<dbReference type="AlphaFoldDB" id="A0AAV9F6H1"/>
<protein>
    <submittedName>
        <fullName evidence="2">Uncharacterized protein</fullName>
    </submittedName>
</protein>
<evidence type="ECO:0000313" key="3">
    <source>
        <dbReference type="Proteomes" id="UP001180020"/>
    </source>
</evidence>
<proteinExistence type="predicted"/>
<keyword evidence="3" id="KW-1185">Reference proteome</keyword>
<feature type="compositionally biased region" description="Basic residues" evidence="1">
    <location>
        <begin position="11"/>
        <end position="20"/>
    </location>
</feature>
<dbReference type="EMBL" id="JAUJYO010000003">
    <property type="protein sequence ID" value="KAK1320523.1"/>
    <property type="molecule type" value="Genomic_DNA"/>
</dbReference>
<reference evidence="2" key="1">
    <citation type="journal article" date="2023" name="Nat. Commun.">
        <title>Diploid and tetraploid genomes of Acorus and the evolution of monocots.</title>
        <authorList>
            <person name="Ma L."/>
            <person name="Liu K.W."/>
            <person name="Li Z."/>
            <person name="Hsiao Y.Y."/>
            <person name="Qi Y."/>
            <person name="Fu T."/>
            <person name="Tang G.D."/>
            <person name="Zhang D."/>
            <person name="Sun W.H."/>
            <person name="Liu D.K."/>
            <person name="Li Y."/>
            <person name="Chen G.Z."/>
            <person name="Liu X.D."/>
            <person name="Liao X.Y."/>
            <person name="Jiang Y.T."/>
            <person name="Yu X."/>
            <person name="Hao Y."/>
            <person name="Huang J."/>
            <person name="Zhao X.W."/>
            <person name="Ke S."/>
            <person name="Chen Y.Y."/>
            <person name="Wu W.L."/>
            <person name="Hsu J.L."/>
            <person name="Lin Y.F."/>
            <person name="Huang M.D."/>
            <person name="Li C.Y."/>
            <person name="Huang L."/>
            <person name="Wang Z.W."/>
            <person name="Zhao X."/>
            <person name="Zhong W.Y."/>
            <person name="Peng D.H."/>
            <person name="Ahmad S."/>
            <person name="Lan S."/>
            <person name="Zhang J.S."/>
            <person name="Tsai W.C."/>
            <person name="Van de Peer Y."/>
            <person name="Liu Z.J."/>
        </authorList>
    </citation>
    <scope>NUCLEOTIDE SEQUENCE</scope>
    <source>
        <strain evidence="2">CP</strain>
    </source>
</reference>
<evidence type="ECO:0000256" key="1">
    <source>
        <dbReference type="SAM" id="MobiDB-lite"/>
    </source>
</evidence>
<reference evidence="2" key="2">
    <citation type="submission" date="2023-06" db="EMBL/GenBank/DDBJ databases">
        <authorList>
            <person name="Ma L."/>
            <person name="Liu K.-W."/>
            <person name="Li Z."/>
            <person name="Hsiao Y.-Y."/>
            <person name="Qi Y."/>
            <person name="Fu T."/>
            <person name="Tang G."/>
            <person name="Zhang D."/>
            <person name="Sun W.-H."/>
            <person name="Liu D.-K."/>
            <person name="Li Y."/>
            <person name="Chen G.-Z."/>
            <person name="Liu X.-D."/>
            <person name="Liao X.-Y."/>
            <person name="Jiang Y.-T."/>
            <person name="Yu X."/>
            <person name="Hao Y."/>
            <person name="Huang J."/>
            <person name="Zhao X.-W."/>
            <person name="Ke S."/>
            <person name="Chen Y.-Y."/>
            <person name="Wu W.-L."/>
            <person name="Hsu J.-L."/>
            <person name="Lin Y.-F."/>
            <person name="Huang M.-D."/>
            <person name="Li C.-Y."/>
            <person name="Huang L."/>
            <person name="Wang Z.-W."/>
            <person name="Zhao X."/>
            <person name="Zhong W.-Y."/>
            <person name="Peng D.-H."/>
            <person name="Ahmad S."/>
            <person name="Lan S."/>
            <person name="Zhang J.-S."/>
            <person name="Tsai W.-C."/>
            <person name="Van De Peer Y."/>
            <person name="Liu Z.-J."/>
        </authorList>
    </citation>
    <scope>NUCLEOTIDE SEQUENCE</scope>
    <source>
        <strain evidence="2">CP</strain>
        <tissue evidence="2">Leaves</tissue>
    </source>
</reference>
<evidence type="ECO:0000313" key="2">
    <source>
        <dbReference type="EMBL" id="KAK1320523.1"/>
    </source>
</evidence>
<name>A0AAV9F6H1_ACOCL</name>
<gene>
    <name evidence="2" type="ORF">QJS10_CPA03g00449</name>
</gene>
<sequence length="103" mass="11575">MVRMLLRRPRRRSMRLRRPGKGSVSEARDDVAPGQVGEGGRRLLARGGGQAEVLADPGGLRRKRTLYDAGLYDPLDEAEDIDGFSGFVEMMMSLMEDVRREVR</sequence>
<feature type="region of interest" description="Disordered" evidence="1">
    <location>
        <begin position="11"/>
        <end position="42"/>
    </location>
</feature>
<organism evidence="2 3">
    <name type="scientific">Acorus calamus</name>
    <name type="common">Sweet flag</name>
    <dbReference type="NCBI Taxonomy" id="4465"/>
    <lineage>
        <taxon>Eukaryota</taxon>
        <taxon>Viridiplantae</taxon>
        <taxon>Streptophyta</taxon>
        <taxon>Embryophyta</taxon>
        <taxon>Tracheophyta</taxon>
        <taxon>Spermatophyta</taxon>
        <taxon>Magnoliopsida</taxon>
        <taxon>Liliopsida</taxon>
        <taxon>Acoraceae</taxon>
        <taxon>Acorus</taxon>
    </lineage>
</organism>
<accession>A0AAV9F6H1</accession>
<dbReference type="Proteomes" id="UP001180020">
    <property type="component" value="Unassembled WGS sequence"/>
</dbReference>